<organism evidence="1 2">
    <name type="scientific">Salinimonas profundi</name>
    <dbReference type="NCBI Taxonomy" id="2729140"/>
    <lineage>
        <taxon>Bacteria</taxon>
        <taxon>Pseudomonadati</taxon>
        <taxon>Pseudomonadota</taxon>
        <taxon>Gammaproteobacteria</taxon>
        <taxon>Alteromonadales</taxon>
        <taxon>Alteromonadaceae</taxon>
        <taxon>Alteromonas/Salinimonas group</taxon>
        <taxon>Salinimonas</taxon>
    </lineage>
</organism>
<comment type="caution">
    <text evidence="1">The sequence shown here is derived from an EMBL/GenBank/DDBJ whole genome shotgun (WGS) entry which is preliminary data.</text>
</comment>
<sequence length="415" mass="45088">MGKKLVLIVGGLAVLAVGGQILTKSRYSAVMESQFDALKSAYQLQGIELSREISEENFVGAKDIVTITLTQDYLAQYGLTDSSSLSVQIDNDCRFFPFYVMCDSDLSSPSDDLPSLGEFSPVMDYSVNILFDSISGNLSLDEAVIEENDGTLTVHPLTLSYDTDLAFDEVNASLNWQGTTLKGSSSGTDITLGTVDATAESSRVFGNVYASEATFTIANIDISSATYGSSVKINNARFTTEFEEETSETFELEYRVAIDDVNAEAQQMMISDFVLDISLDNISRKTMAYLNAEDTEDSTEQVTQMLAEFGKSKHSIDIEAFDFKLSDVPVNSAGSLMLSPYDESDLQSGVFSDKLAGAIDISIGKAVTQAFPASKPVIQQYLDQGLLSEDDDRYKVNVSLDNGNILANGVPVYQM</sequence>
<dbReference type="Pfam" id="PF06097">
    <property type="entry name" value="DUF945"/>
    <property type="match status" value="1"/>
</dbReference>
<proteinExistence type="predicted"/>
<evidence type="ECO:0000313" key="1">
    <source>
        <dbReference type="EMBL" id="MBD3584462.1"/>
    </source>
</evidence>
<protein>
    <submittedName>
        <fullName evidence="1">YdgA family protein</fullName>
    </submittedName>
</protein>
<dbReference type="Proteomes" id="UP000624419">
    <property type="component" value="Unassembled WGS sequence"/>
</dbReference>
<dbReference type="RefSeq" id="WP_191021919.1">
    <property type="nucleotide sequence ID" value="NZ_JABBXD010000001.1"/>
</dbReference>
<reference evidence="1 2" key="1">
    <citation type="submission" date="2020-04" db="EMBL/GenBank/DDBJ databases">
        <title>Salinimonas sp. HHU 13199.</title>
        <authorList>
            <person name="Cui X."/>
            <person name="Zhang D."/>
        </authorList>
    </citation>
    <scope>NUCLEOTIDE SEQUENCE [LARGE SCALE GENOMIC DNA]</scope>
    <source>
        <strain evidence="1 2">HHU 13199</strain>
    </source>
</reference>
<dbReference type="EMBL" id="JABBXD010000001">
    <property type="protein sequence ID" value="MBD3584462.1"/>
    <property type="molecule type" value="Genomic_DNA"/>
</dbReference>
<keyword evidence="2" id="KW-1185">Reference proteome</keyword>
<accession>A0ABR8LDV0</accession>
<name>A0ABR8LDV0_9ALTE</name>
<dbReference type="InterPro" id="IPR010352">
    <property type="entry name" value="DUF945"/>
</dbReference>
<gene>
    <name evidence="1" type="ORF">HHX48_01795</name>
</gene>
<evidence type="ECO:0000313" key="2">
    <source>
        <dbReference type="Proteomes" id="UP000624419"/>
    </source>
</evidence>